<evidence type="ECO:0000256" key="4">
    <source>
        <dbReference type="ARBA" id="ARBA00022723"/>
    </source>
</evidence>
<dbReference type="Pfam" id="PF02746">
    <property type="entry name" value="MR_MLE_N"/>
    <property type="match status" value="1"/>
</dbReference>
<evidence type="ECO:0000256" key="5">
    <source>
        <dbReference type="ARBA" id="ARBA00022842"/>
    </source>
</evidence>
<evidence type="ECO:0000256" key="2">
    <source>
        <dbReference type="ARBA" id="ARBA00001946"/>
    </source>
</evidence>
<dbReference type="Gene3D" id="3.20.20.120">
    <property type="entry name" value="Enolase-like C-terminal domain"/>
    <property type="match status" value="1"/>
</dbReference>
<dbReference type="PANTHER" id="PTHR13794:SF58">
    <property type="entry name" value="MITOCHONDRIAL ENOLASE SUPERFAMILY MEMBER 1"/>
    <property type="match status" value="1"/>
</dbReference>
<dbReference type="PANTHER" id="PTHR13794">
    <property type="entry name" value="ENOLASE SUPERFAMILY, MANDELATE RACEMASE"/>
    <property type="match status" value="1"/>
</dbReference>
<name>A0ABM0GN25_SACKO</name>
<dbReference type="GeneID" id="100368468"/>
<dbReference type="SFLD" id="SFLDF00111">
    <property type="entry name" value="L-fuconate_dehydratase"/>
    <property type="match status" value="1"/>
</dbReference>
<dbReference type="EC" id="4.2.1.68" evidence="3"/>
<gene>
    <name evidence="9" type="primary">LOC100368468</name>
</gene>
<evidence type="ECO:0000259" key="7">
    <source>
        <dbReference type="SMART" id="SM00922"/>
    </source>
</evidence>
<dbReference type="InterPro" id="IPR029017">
    <property type="entry name" value="Enolase-like_N"/>
</dbReference>
<dbReference type="Pfam" id="PF13378">
    <property type="entry name" value="MR_MLE_C"/>
    <property type="match status" value="1"/>
</dbReference>
<dbReference type="Proteomes" id="UP000694865">
    <property type="component" value="Unplaced"/>
</dbReference>
<keyword evidence="5" id="KW-0460">Magnesium</keyword>
<dbReference type="InterPro" id="IPR034610">
    <property type="entry name" value="L-fuconate_dehydratase"/>
</dbReference>
<evidence type="ECO:0000313" key="9">
    <source>
        <dbReference type="RefSeq" id="XP_002733562.1"/>
    </source>
</evidence>
<dbReference type="SUPFAM" id="SSF51604">
    <property type="entry name" value="Enolase C-terminal domain-like"/>
    <property type="match status" value="1"/>
</dbReference>
<dbReference type="CDD" id="cd03324">
    <property type="entry name" value="rTSbeta_L-fuconate_dehydratase"/>
    <property type="match status" value="1"/>
</dbReference>
<evidence type="ECO:0000256" key="3">
    <source>
        <dbReference type="ARBA" id="ARBA00013142"/>
    </source>
</evidence>
<dbReference type="SUPFAM" id="SSF54826">
    <property type="entry name" value="Enolase N-terminal domain-like"/>
    <property type="match status" value="1"/>
</dbReference>
<protein>
    <recommendedName>
        <fullName evidence="3">L-fuconate dehydratase</fullName>
        <ecNumber evidence="3">4.2.1.68</ecNumber>
    </recommendedName>
</protein>
<dbReference type="InterPro" id="IPR029065">
    <property type="entry name" value="Enolase_C-like"/>
</dbReference>
<dbReference type="SFLD" id="SFLDS00001">
    <property type="entry name" value="Enolase"/>
    <property type="match status" value="1"/>
</dbReference>
<dbReference type="RefSeq" id="XP_002733562.1">
    <property type="nucleotide sequence ID" value="XM_002733516.2"/>
</dbReference>
<organism evidence="8 9">
    <name type="scientific">Saccoglossus kowalevskii</name>
    <name type="common">Acorn worm</name>
    <dbReference type="NCBI Taxonomy" id="10224"/>
    <lineage>
        <taxon>Eukaryota</taxon>
        <taxon>Metazoa</taxon>
        <taxon>Hemichordata</taxon>
        <taxon>Enteropneusta</taxon>
        <taxon>Harrimaniidae</taxon>
        <taxon>Saccoglossus</taxon>
    </lineage>
</organism>
<reference evidence="9" key="1">
    <citation type="submission" date="2025-08" db="UniProtKB">
        <authorList>
            <consortium name="RefSeq"/>
        </authorList>
    </citation>
    <scope>IDENTIFICATION</scope>
    <source>
        <tissue evidence="9">Testes</tissue>
    </source>
</reference>
<dbReference type="Gene3D" id="3.30.390.10">
    <property type="entry name" value="Enolase-like, N-terminal domain"/>
    <property type="match status" value="1"/>
</dbReference>
<keyword evidence="6" id="KW-0456">Lyase</keyword>
<comment type="catalytic activity">
    <reaction evidence="1">
        <text>L-fuconate = 2-dehydro-3-deoxy-L-fuconate + H2O</text>
        <dbReference type="Rhea" id="RHEA:22772"/>
        <dbReference type="ChEBI" id="CHEBI:15377"/>
        <dbReference type="ChEBI" id="CHEBI:21291"/>
        <dbReference type="ChEBI" id="CHEBI:37448"/>
        <dbReference type="EC" id="4.2.1.68"/>
    </reaction>
</comment>
<keyword evidence="8" id="KW-1185">Reference proteome</keyword>
<dbReference type="InterPro" id="IPR013341">
    <property type="entry name" value="Mandelate_racemase_N_dom"/>
</dbReference>
<sequence>MATSEAVITRMDVKDVRFPTSLEAHGSDAMHTDPDYSCAYVIIHTDANDSLAGHGLTFTIGRGTEIVVLACKTLSRLVIGQKLSDVYSDFGRYWRKLTSESQLRWLGPEKGVMHLATAAVLNALWDLYAKLENKPLWKLLVDMSPQELVSCIDFRYITDALTKEDALQMLQENLSTKQTRECELLNTGYPAYTTSVAWLGYSDETLSKLCEKALKEGWSKFKVKVGADLADDKRRCALIRKHIGWERKMMMDANQRWDVNEAIDYMKELAEYKPWWIEEPTSPDDILGHAAIAQALSPLDIGVATGEHAQNRVIFKQLLQAKAVKFCQIDSCRLGSVNENLAVIMMAKKFGVPVCPHAGGVGLCELVQHISLFDYICVSASLENRVIEYVDHLHEHFKYPVCIKNACYMPPQNAGYSTEMIAKSISDYEYPKGSAWQQLIMEGKFQTP</sequence>
<keyword evidence="4" id="KW-0479">Metal-binding</keyword>
<dbReference type="InterPro" id="IPR013342">
    <property type="entry name" value="Mandelate_racemase_C"/>
</dbReference>
<evidence type="ECO:0000256" key="1">
    <source>
        <dbReference type="ARBA" id="ARBA00001737"/>
    </source>
</evidence>
<comment type="cofactor">
    <cofactor evidence="2">
        <name>Mg(2+)</name>
        <dbReference type="ChEBI" id="CHEBI:18420"/>
    </cofactor>
</comment>
<evidence type="ECO:0000313" key="8">
    <source>
        <dbReference type="Proteomes" id="UP000694865"/>
    </source>
</evidence>
<evidence type="ECO:0000256" key="6">
    <source>
        <dbReference type="ARBA" id="ARBA00023239"/>
    </source>
</evidence>
<accession>A0ABM0GN25</accession>
<dbReference type="SMART" id="SM00922">
    <property type="entry name" value="MR_MLE"/>
    <property type="match status" value="1"/>
</dbReference>
<dbReference type="InterPro" id="IPR036849">
    <property type="entry name" value="Enolase-like_C_sf"/>
</dbReference>
<feature type="domain" description="Mandelate racemase/muconate lactonizing enzyme C-terminal" evidence="7">
    <location>
        <begin position="203"/>
        <end position="299"/>
    </location>
</feature>
<dbReference type="SFLD" id="SFLDG00179">
    <property type="entry name" value="mandelate_racemase"/>
    <property type="match status" value="1"/>
</dbReference>
<proteinExistence type="predicted"/>
<dbReference type="InterPro" id="IPR046945">
    <property type="entry name" value="RHMD-like"/>
</dbReference>